<gene>
    <name evidence="1" type="ORF">SG35_014340</name>
</gene>
<dbReference type="AlphaFoldDB" id="A0AAF0C0Z3"/>
<protein>
    <recommendedName>
        <fullName evidence="3">LysM domain-containing protein</fullName>
    </recommendedName>
</protein>
<dbReference type="NCBIfam" id="TIGR03505">
    <property type="entry name" value="FimV_core"/>
    <property type="match status" value="1"/>
</dbReference>
<dbReference type="EMBL" id="CP059735">
    <property type="protein sequence ID" value="WDD96563.1"/>
    <property type="molecule type" value="Genomic_DNA"/>
</dbReference>
<dbReference type="RefSeq" id="WP_044834513.1">
    <property type="nucleotide sequence ID" value="NZ_CP059735.1"/>
</dbReference>
<dbReference type="InterPro" id="IPR036779">
    <property type="entry name" value="LysM_dom_sf"/>
</dbReference>
<evidence type="ECO:0000313" key="2">
    <source>
        <dbReference type="Proteomes" id="UP000032568"/>
    </source>
</evidence>
<accession>A0AAF0C0Z3</accession>
<dbReference type="Gene3D" id="3.10.350.10">
    <property type="entry name" value="LysM domain"/>
    <property type="match status" value="1"/>
</dbReference>
<reference evidence="1 2" key="1">
    <citation type="journal article" date="2015" name="Genome Announc.">
        <title>Draft Genome Sequences of Marine Isolates of Thalassomonas viridans and Thalassomonas actiniarum.</title>
        <authorList>
            <person name="Olonade I."/>
            <person name="van Zyl L.J."/>
            <person name="Trindade M."/>
        </authorList>
    </citation>
    <scope>NUCLEOTIDE SEQUENCE [LARGE SCALE GENOMIC DNA]</scope>
    <source>
        <strain evidence="1 2">A5K-106</strain>
    </source>
</reference>
<reference evidence="1 2" key="2">
    <citation type="journal article" date="2022" name="Mar. Drugs">
        <title>Bioassay-Guided Fractionation Leads to the Detection of Cholic Acid Generated by the Rare Thalassomonas sp.</title>
        <authorList>
            <person name="Pheiffer F."/>
            <person name="Schneider Y.K."/>
            <person name="Hansen E.H."/>
            <person name="Andersen J.H."/>
            <person name="Isaksson J."/>
            <person name="Busche T."/>
            <person name="R C."/>
            <person name="Kalinowski J."/>
            <person name="Zyl L.V."/>
            <person name="Trindade M."/>
        </authorList>
    </citation>
    <scope>NUCLEOTIDE SEQUENCE [LARGE SCALE GENOMIC DNA]</scope>
    <source>
        <strain evidence="1 2">A5K-106</strain>
    </source>
</reference>
<sequence length="211" mass="23833">MIKNKVNTASISIATALISIDTPNCLGHQRIWPHRDEFIEELLNKLRESLINDHGIEFDVVSIEPGSINIRLQITASIFAIIAATATFMDTEAAEVVREKLEYVISEYIIQSDYSEPCNVHMLGFAKRGLCYGPVQQGDTLTSIAEELSPNGVTTNQTLMALYKYNPHAFYDENINNLHDGVFLSLPKSPKYLSKNHADKQVELHNEKWRK</sequence>
<evidence type="ECO:0008006" key="3">
    <source>
        <dbReference type="Google" id="ProtNLM"/>
    </source>
</evidence>
<organism evidence="1 2">
    <name type="scientific">Thalassomonas actiniarum</name>
    <dbReference type="NCBI Taxonomy" id="485447"/>
    <lineage>
        <taxon>Bacteria</taxon>
        <taxon>Pseudomonadati</taxon>
        <taxon>Pseudomonadota</taxon>
        <taxon>Gammaproteobacteria</taxon>
        <taxon>Alteromonadales</taxon>
        <taxon>Colwelliaceae</taxon>
        <taxon>Thalassomonas</taxon>
    </lineage>
</organism>
<dbReference type="InterPro" id="IPR020012">
    <property type="entry name" value="LysM_FimV"/>
</dbReference>
<name>A0AAF0C0Z3_9GAMM</name>
<dbReference type="CDD" id="cd00118">
    <property type="entry name" value="LysM"/>
    <property type="match status" value="1"/>
</dbReference>
<dbReference type="InterPro" id="IPR018392">
    <property type="entry name" value="LysM"/>
</dbReference>
<evidence type="ECO:0000313" key="1">
    <source>
        <dbReference type="EMBL" id="WDD96563.1"/>
    </source>
</evidence>
<dbReference type="Proteomes" id="UP000032568">
    <property type="component" value="Chromosome"/>
</dbReference>
<dbReference type="KEGG" id="tact:SG35_014340"/>
<keyword evidence="2" id="KW-1185">Reference proteome</keyword>
<proteinExistence type="predicted"/>